<comment type="similarity">
    <text evidence="1">Belongs to the ros/MucR family.</text>
</comment>
<proteinExistence type="inferred from homology"/>
<dbReference type="GO" id="GO:0003677">
    <property type="term" value="F:DNA binding"/>
    <property type="evidence" value="ECO:0007669"/>
    <property type="project" value="InterPro"/>
</dbReference>
<accession>A0AA37MBK8</accession>
<dbReference type="GO" id="GO:0008270">
    <property type="term" value="F:zinc ion binding"/>
    <property type="evidence" value="ECO:0007669"/>
    <property type="project" value="InterPro"/>
</dbReference>
<dbReference type="EMBL" id="BPQM01000081">
    <property type="protein sequence ID" value="GJD80070.1"/>
    <property type="molecule type" value="Genomic_DNA"/>
</dbReference>
<comment type="caution">
    <text evidence="2">The sequence shown here is derived from an EMBL/GenBank/DDBJ whole genome shotgun (WGS) entry which is preliminary data.</text>
</comment>
<dbReference type="Gene3D" id="1.10.10.1550">
    <property type="entry name" value="ROS/MUCR transcriptional regulator protein"/>
    <property type="match status" value="1"/>
</dbReference>
<organism evidence="2 3">
    <name type="scientific">Methylobacterium gregans</name>
    <dbReference type="NCBI Taxonomy" id="374424"/>
    <lineage>
        <taxon>Bacteria</taxon>
        <taxon>Pseudomonadati</taxon>
        <taxon>Pseudomonadota</taxon>
        <taxon>Alphaproteobacteria</taxon>
        <taxon>Hyphomicrobiales</taxon>
        <taxon>Methylobacteriaceae</taxon>
        <taxon>Methylobacterium</taxon>
    </lineage>
</organism>
<dbReference type="GO" id="GO:0006355">
    <property type="term" value="P:regulation of DNA-templated transcription"/>
    <property type="evidence" value="ECO:0007669"/>
    <property type="project" value="InterPro"/>
</dbReference>
<reference evidence="2" key="2">
    <citation type="submission" date="2021-08" db="EMBL/GenBank/DDBJ databases">
        <authorList>
            <person name="Tani A."/>
            <person name="Ola A."/>
            <person name="Ogura Y."/>
            <person name="Katsura K."/>
            <person name="Hayashi T."/>
        </authorList>
    </citation>
    <scope>NUCLEOTIDE SEQUENCE</scope>
    <source>
        <strain evidence="2">NBRC 103626</strain>
    </source>
</reference>
<dbReference type="InterPro" id="IPR008807">
    <property type="entry name" value="ROS_MUCR"/>
</dbReference>
<reference evidence="2" key="1">
    <citation type="journal article" date="2016" name="Front. Microbiol.">
        <title>Genome Sequence of the Piezophilic, Mesophilic Sulfate-Reducing Bacterium Desulfovibrio indicus J2T.</title>
        <authorList>
            <person name="Cao J."/>
            <person name="Maignien L."/>
            <person name="Shao Z."/>
            <person name="Alain K."/>
            <person name="Jebbar M."/>
        </authorList>
    </citation>
    <scope>NUCLEOTIDE SEQUENCE</scope>
    <source>
        <strain evidence="2">NBRC 103626</strain>
    </source>
</reference>
<gene>
    <name evidence="2" type="primary">ros_4</name>
    <name evidence="2" type="ORF">NBEOAGPD_3305</name>
</gene>
<evidence type="ECO:0000313" key="3">
    <source>
        <dbReference type="Proteomes" id="UP001055108"/>
    </source>
</evidence>
<protein>
    <submittedName>
        <fullName evidence="2">Transcriptional regulatory protein ros</fullName>
    </submittedName>
</protein>
<keyword evidence="3" id="KW-1185">Reference proteome</keyword>
<evidence type="ECO:0000313" key="2">
    <source>
        <dbReference type="EMBL" id="GJD80070.1"/>
    </source>
</evidence>
<dbReference type="AlphaFoldDB" id="A0AA37MBK8"/>
<dbReference type="RefSeq" id="WP_238303953.1">
    <property type="nucleotide sequence ID" value="NZ_BPQM01000081.1"/>
</dbReference>
<dbReference type="InterPro" id="IPR041920">
    <property type="entry name" value="ROS/MUCR_sf"/>
</dbReference>
<name>A0AA37MBK8_9HYPH</name>
<dbReference type="Proteomes" id="UP001055108">
    <property type="component" value="Unassembled WGS sequence"/>
</dbReference>
<evidence type="ECO:0000256" key="1">
    <source>
        <dbReference type="ARBA" id="ARBA00007031"/>
    </source>
</evidence>
<dbReference type="Pfam" id="PF05443">
    <property type="entry name" value="ROS_MUCR"/>
    <property type="match status" value="1"/>
</dbReference>
<sequence>MVTPIRNGSSSLVELAGIVVSAYVSNNPVPLSELPKLIDRVHAALNEIMNADAVQRTTELEEKATPEEIQNSITPDALISFIDGKPYKTLKRHLAGHGLDPFSYRKRYGLPADYPMVALNYAMRRSEIARGITLGIYGGRSNQPRSGARH</sequence>